<feature type="transmembrane region" description="Helical" evidence="10">
    <location>
        <begin position="71"/>
        <end position="95"/>
    </location>
</feature>
<feature type="transmembrane region" description="Helical" evidence="10">
    <location>
        <begin position="128"/>
        <end position="147"/>
    </location>
</feature>
<dbReference type="GO" id="GO:0044780">
    <property type="term" value="P:bacterial-type flagellum assembly"/>
    <property type="evidence" value="ECO:0007669"/>
    <property type="project" value="UniProtKB-UniRule"/>
</dbReference>
<keyword evidence="8 10" id="KW-0975">Bacterial flagellum</keyword>
<dbReference type="Pfam" id="PF01311">
    <property type="entry name" value="Bac_export_1"/>
    <property type="match status" value="1"/>
</dbReference>
<name>A0AA50DK01_9GAMM</name>
<gene>
    <name evidence="11" type="primary">fliR</name>
    <name evidence="11" type="ORF">Q3V30_13060</name>
</gene>
<keyword evidence="4 10" id="KW-1003">Cell membrane</keyword>
<evidence type="ECO:0000256" key="7">
    <source>
        <dbReference type="ARBA" id="ARBA00023136"/>
    </source>
</evidence>
<dbReference type="PANTHER" id="PTHR30065">
    <property type="entry name" value="FLAGELLAR BIOSYNTHETIC PROTEIN FLIR"/>
    <property type="match status" value="1"/>
</dbReference>
<evidence type="ECO:0000256" key="10">
    <source>
        <dbReference type="RuleBase" id="RU362071"/>
    </source>
</evidence>
<feature type="transmembrane region" description="Helical" evidence="10">
    <location>
        <begin position="211"/>
        <end position="237"/>
    </location>
</feature>
<dbReference type="GO" id="GO:0009425">
    <property type="term" value="C:bacterial-type flagellum basal body"/>
    <property type="evidence" value="ECO:0007669"/>
    <property type="project" value="UniProtKB-SubCell"/>
</dbReference>
<dbReference type="GO" id="GO:0005886">
    <property type="term" value="C:plasma membrane"/>
    <property type="evidence" value="ECO:0007669"/>
    <property type="project" value="UniProtKB-SubCell"/>
</dbReference>
<dbReference type="GO" id="GO:0006605">
    <property type="term" value="P:protein targeting"/>
    <property type="evidence" value="ECO:0007669"/>
    <property type="project" value="UniProtKB-UniRule"/>
</dbReference>
<proteinExistence type="inferred from homology"/>
<keyword evidence="5 10" id="KW-0812">Transmembrane</keyword>
<evidence type="ECO:0000256" key="3">
    <source>
        <dbReference type="ARBA" id="ARBA00021717"/>
    </source>
</evidence>
<evidence type="ECO:0000313" key="11">
    <source>
        <dbReference type="EMBL" id="WLS77415.1"/>
    </source>
</evidence>
<dbReference type="EMBL" id="CP132353">
    <property type="protein sequence ID" value="WLS77415.1"/>
    <property type="molecule type" value="Genomic_DNA"/>
</dbReference>
<reference evidence="11 12" key="1">
    <citation type="submission" date="2023-07" db="EMBL/GenBank/DDBJ databases">
        <title>Pathogenic bacteria of pear tree diseases.</title>
        <authorList>
            <person name="Zhang Z."/>
            <person name="He L."/>
            <person name="Huang R."/>
        </authorList>
    </citation>
    <scope>NUCLEOTIDE SEQUENCE [LARGE SCALE GENOMIC DNA]</scope>
    <source>
        <strain evidence="11 12">DE2</strain>
    </source>
</reference>
<comment type="similarity">
    <text evidence="2 10">Belongs to the FliR/MopE/SpaR family.</text>
</comment>
<evidence type="ECO:0000256" key="4">
    <source>
        <dbReference type="ARBA" id="ARBA00022475"/>
    </source>
</evidence>
<evidence type="ECO:0000313" key="12">
    <source>
        <dbReference type="Proteomes" id="UP001228139"/>
    </source>
</evidence>
<evidence type="ECO:0000256" key="2">
    <source>
        <dbReference type="ARBA" id="ARBA00009772"/>
    </source>
</evidence>
<evidence type="ECO:0000256" key="5">
    <source>
        <dbReference type="ARBA" id="ARBA00022692"/>
    </source>
</evidence>
<evidence type="ECO:0000256" key="6">
    <source>
        <dbReference type="ARBA" id="ARBA00022989"/>
    </source>
</evidence>
<comment type="function">
    <text evidence="1 10">Role in flagellar biosynthesis.</text>
</comment>
<protein>
    <recommendedName>
        <fullName evidence="3 9">Flagellar biosynthetic protein FliR</fullName>
    </recommendedName>
</protein>
<dbReference type="KEGG" id="epi:Q3V30_13060"/>
<sequence>MINVDSSQLVFWISQLFWPLARVLALIMTAPLLSEKAISKKVKIGLGVMITYALVPSLPPTNVTLFSVGGFWLLIQQILIGIAIGFTMQFAFAAVRTAGEVIGLQMGLSFATFFDPASRLNMPVLARFLDMLAMLLFLSFNGHLWLISMVADSFHTLPIGGDPVNGNAFLALTKAASLIFLNGLRLALPLITLLLTLNLALGLLNRVSPQLSVFAIGFPVTLSIGIIFISLMMPLLAPFCEHLFSEVFDLLASVLSEMPAR</sequence>
<keyword evidence="11" id="KW-0969">Cilium</keyword>
<dbReference type="PANTHER" id="PTHR30065:SF8">
    <property type="entry name" value="FLAGELLAR BIOSYNTHETIC PROTEIN FLIR"/>
    <property type="match status" value="1"/>
</dbReference>
<evidence type="ECO:0000256" key="8">
    <source>
        <dbReference type="ARBA" id="ARBA00023143"/>
    </source>
</evidence>
<keyword evidence="7 10" id="KW-0472">Membrane</keyword>
<comment type="subcellular location">
    <subcellularLocation>
        <location evidence="10">Cell membrane</location>
        <topology evidence="10">Multi-pass membrane protein</topology>
    </subcellularLocation>
    <subcellularLocation>
        <location evidence="10">Bacterial flagellum basal body</location>
    </subcellularLocation>
</comment>
<feature type="transmembrane region" description="Helical" evidence="10">
    <location>
        <begin position="186"/>
        <end position="204"/>
    </location>
</feature>
<keyword evidence="11" id="KW-0282">Flagellum</keyword>
<keyword evidence="11" id="KW-0966">Cell projection</keyword>
<feature type="transmembrane region" description="Helical" evidence="10">
    <location>
        <begin position="42"/>
        <end position="59"/>
    </location>
</feature>
<feature type="transmembrane region" description="Helical" evidence="10">
    <location>
        <begin position="12"/>
        <end position="30"/>
    </location>
</feature>
<evidence type="ECO:0000256" key="9">
    <source>
        <dbReference type="NCBIfam" id="TIGR01400"/>
    </source>
</evidence>
<dbReference type="AlphaFoldDB" id="A0AA50DK01"/>
<evidence type="ECO:0000256" key="1">
    <source>
        <dbReference type="ARBA" id="ARBA00002578"/>
    </source>
</evidence>
<keyword evidence="6 10" id="KW-1133">Transmembrane helix</keyword>
<dbReference type="Proteomes" id="UP001228139">
    <property type="component" value="Chromosome"/>
</dbReference>
<dbReference type="NCBIfam" id="TIGR01400">
    <property type="entry name" value="fliR"/>
    <property type="match status" value="1"/>
</dbReference>
<organism evidence="11 12">
    <name type="scientific">Erwinia pyri</name>
    <dbReference type="NCBI Taxonomy" id="3062598"/>
    <lineage>
        <taxon>Bacteria</taxon>
        <taxon>Pseudomonadati</taxon>
        <taxon>Pseudomonadota</taxon>
        <taxon>Gammaproteobacteria</taxon>
        <taxon>Enterobacterales</taxon>
        <taxon>Erwiniaceae</taxon>
        <taxon>Erwinia</taxon>
    </lineage>
</organism>
<dbReference type="RefSeq" id="WP_306206303.1">
    <property type="nucleotide sequence ID" value="NZ_CP132353.1"/>
</dbReference>
<dbReference type="InterPro" id="IPR006303">
    <property type="entry name" value="FliR"/>
</dbReference>
<dbReference type="InterPro" id="IPR002010">
    <property type="entry name" value="T3SS_IM_R"/>
</dbReference>
<dbReference type="PRINTS" id="PR00953">
    <property type="entry name" value="TYPE3IMRPROT"/>
</dbReference>
<keyword evidence="12" id="KW-1185">Reference proteome</keyword>
<accession>A0AA50DK01</accession>